<organism evidence="3 4">
    <name type="scientific">Pelagomonas calceolata</name>
    <dbReference type="NCBI Taxonomy" id="35677"/>
    <lineage>
        <taxon>Eukaryota</taxon>
        <taxon>Sar</taxon>
        <taxon>Stramenopiles</taxon>
        <taxon>Ochrophyta</taxon>
        <taxon>Pelagophyceae</taxon>
        <taxon>Pelagomonadales</taxon>
        <taxon>Pelagomonadaceae</taxon>
        <taxon>Pelagomonas</taxon>
    </lineage>
</organism>
<protein>
    <recommendedName>
        <fullName evidence="2">BRCT domain-containing protein</fullName>
    </recommendedName>
</protein>
<dbReference type="Gene3D" id="3.40.50.10190">
    <property type="entry name" value="BRCT domain"/>
    <property type="match status" value="3"/>
</dbReference>
<dbReference type="InterPro" id="IPR001357">
    <property type="entry name" value="BRCT_dom"/>
</dbReference>
<comment type="caution">
    <text evidence="3">The sequence shown here is derived from an EMBL/GenBank/DDBJ whole genome shotgun (WGS) entry which is preliminary data.</text>
</comment>
<gene>
    <name evidence="3" type="ORF">PECAL_6P09790</name>
</gene>
<dbReference type="PANTHER" id="PTHR13561:SF20">
    <property type="entry name" value="DNA TOPOISOMERASE 2-BINDING PROTEIN 1"/>
    <property type="match status" value="1"/>
</dbReference>
<dbReference type="GO" id="GO:0006270">
    <property type="term" value="P:DNA replication initiation"/>
    <property type="evidence" value="ECO:0007669"/>
    <property type="project" value="TreeGrafter"/>
</dbReference>
<feature type="domain" description="BRCT" evidence="2">
    <location>
        <begin position="11"/>
        <end position="103"/>
    </location>
</feature>
<dbReference type="Pfam" id="PF12738">
    <property type="entry name" value="PTCB-BRCT"/>
    <property type="match status" value="2"/>
</dbReference>
<dbReference type="PROSITE" id="PS50172">
    <property type="entry name" value="BRCT"/>
    <property type="match status" value="3"/>
</dbReference>
<dbReference type="EMBL" id="CAKKNE010000006">
    <property type="protein sequence ID" value="CAH0379363.1"/>
    <property type="molecule type" value="Genomic_DNA"/>
</dbReference>
<dbReference type="InterPro" id="IPR059215">
    <property type="entry name" value="BRCT2_TopBP1-like"/>
</dbReference>
<name>A0A8J2SXL1_9STRA</name>
<dbReference type="AlphaFoldDB" id="A0A8J2SXL1"/>
<sequence length="318" mass="34575">MNLNGEPATTRLSGLMKSVVLCTTGLPPGEREEICEMARAMGAAVNDNLSRMTTHLVCATVKGAKYDATMHSPLRGQIYLVTPEYVRCCHTTIARLDERKYPTLALSGLRISISGFESASREVLREAIVATGGAYIPTLNAGTTDVLVARRATGAKYHAAAAWNIPCVSRGWLDDSLIYGHRRDMRKYTLSDVKLMGKRKRDLGLEIENNIAELVRATHDTCVSRAFDSVIAFVAECSIPDTVRSDIDVLLSYGQGTRLPVLAAAVTHVIVPPNLSPTSYQITHWSQHTNSAHVVKASWIAASATSGSRQPEVFFAVC</sequence>
<dbReference type="GO" id="GO:0007095">
    <property type="term" value="P:mitotic G2 DNA damage checkpoint signaling"/>
    <property type="evidence" value="ECO:0007669"/>
    <property type="project" value="TreeGrafter"/>
</dbReference>
<dbReference type="CDD" id="cd17731">
    <property type="entry name" value="BRCT_TopBP1_rpt2_like"/>
    <property type="match status" value="1"/>
</dbReference>
<dbReference type="Proteomes" id="UP000789595">
    <property type="component" value="Unassembled WGS sequence"/>
</dbReference>
<keyword evidence="1" id="KW-0677">Repeat</keyword>
<accession>A0A8J2SXL1</accession>
<evidence type="ECO:0000256" key="1">
    <source>
        <dbReference type="ARBA" id="ARBA00022737"/>
    </source>
</evidence>
<feature type="domain" description="BRCT" evidence="2">
    <location>
        <begin position="101"/>
        <end position="190"/>
    </location>
</feature>
<keyword evidence="4" id="KW-1185">Reference proteome</keyword>
<dbReference type="SUPFAM" id="SSF52113">
    <property type="entry name" value="BRCT domain"/>
    <property type="match status" value="3"/>
</dbReference>
<dbReference type="PANTHER" id="PTHR13561">
    <property type="entry name" value="DNA REPLICATION REGULATOR DPB11-RELATED"/>
    <property type="match status" value="1"/>
</dbReference>
<evidence type="ECO:0000313" key="3">
    <source>
        <dbReference type="EMBL" id="CAH0379363.1"/>
    </source>
</evidence>
<dbReference type="OrthoDB" id="245697at2759"/>
<dbReference type="InterPro" id="IPR036420">
    <property type="entry name" value="BRCT_dom_sf"/>
</dbReference>
<dbReference type="SMART" id="SM00292">
    <property type="entry name" value="BRCT"/>
    <property type="match status" value="3"/>
</dbReference>
<dbReference type="GO" id="GO:0033314">
    <property type="term" value="P:mitotic DNA replication checkpoint signaling"/>
    <property type="evidence" value="ECO:0007669"/>
    <property type="project" value="TreeGrafter"/>
</dbReference>
<reference evidence="3" key="1">
    <citation type="submission" date="2021-11" db="EMBL/GenBank/DDBJ databases">
        <authorList>
            <consortium name="Genoscope - CEA"/>
            <person name="William W."/>
        </authorList>
    </citation>
    <scope>NUCLEOTIDE SEQUENCE</scope>
</reference>
<evidence type="ECO:0000259" key="2">
    <source>
        <dbReference type="PROSITE" id="PS50172"/>
    </source>
</evidence>
<proteinExistence type="predicted"/>
<evidence type="ECO:0000313" key="4">
    <source>
        <dbReference type="Proteomes" id="UP000789595"/>
    </source>
</evidence>
<feature type="domain" description="BRCT" evidence="2">
    <location>
        <begin position="222"/>
        <end position="317"/>
    </location>
</feature>